<dbReference type="InterPro" id="IPR050482">
    <property type="entry name" value="Sensor_HK_TwoCompSys"/>
</dbReference>
<dbReference type="SUPFAM" id="SSF55874">
    <property type="entry name" value="ATPase domain of HSP90 chaperone/DNA topoisomerase II/histidine kinase"/>
    <property type="match status" value="1"/>
</dbReference>
<keyword evidence="5" id="KW-0547">Nucleotide-binding</keyword>
<evidence type="ECO:0000256" key="2">
    <source>
        <dbReference type="ARBA" id="ARBA00012438"/>
    </source>
</evidence>
<evidence type="ECO:0000256" key="1">
    <source>
        <dbReference type="ARBA" id="ARBA00000085"/>
    </source>
</evidence>
<keyword evidence="9" id="KW-0472">Membrane</keyword>
<dbReference type="EMBL" id="JACBZA010000001">
    <property type="protein sequence ID" value="NYH87183.1"/>
    <property type="molecule type" value="Genomic_DNA"/>
</dbReference>
<dbReference type="GO" id="GO:0005524">
    <property type="term" value="F:ATP binding"/>
    <property type="evidence" value="ECO:0007669"/>
    <property type="project" value="UniProtKB-KW"/>
</dbReference>
<keyword evidence="3" id="KW-0597">Phosphoprotein</keyword>
<dbReference type="OrthoDB" id="3217947at2"/>
<evidence type="ECO:0000313" key="15">
    <source>
        <dbReference type="Proteomes" id="UP000533017"/>
    </source>
</evidence>
<protein>
    <recommendedName>
        <fullName evidence="2">histidine kinase</fullName>
        <ecNumber evidence="2">2.7.13.3</ecNumber>
    </recommendedName>
</protein>
<dbReference type="GO" id="GO:0046983">
    <property type="term" value="F:protein dimerization activity"/>
    <property type="evidence" value="ECO:0007669"/>
    <property type="project" value="InterPro"/>
</dbReference>
<name>A0A1I2XTR4_9ACTN</name>
<dbReference type="InterPro" id="IPR011712">
    <property type="entry name" value="Sig_transdc_His_kin_sub3_dim/P"/>
</dbReference>
<dbReference type="GO" id="GO:0016020">
    <property type="term" value="C:membrane"/>
    <property type="evidence" value="ECO:0007669"/>
    <property type="project" value="InterPro"/>
</dbReference>
<dbReference type="Proteomes" id="UP000199052">
    <property type="component" value="Unassembled WGS sequence"/>
</dbReference>
<dbReference type="Proteomes" id="UP000533017">
    <property type="component" value="Unassembled WGS sequence"/>
</dbReference>
<evidence type="ECO:0000259" key="11">
    <source>
        <dbReference type="Pfam" id="PF13796"/>
    </source>
</evidence>
<evidence type="ECO:0000259" key="10">
    <source>
        <dbReference type="Pfam" id="PF07730"/>
    </source>
</evidence>
<keyword evidence="4" id="KW-0808">Transferase</keyword>
<keyword evidence="9" id="KW-0812">Transmembrane</keyword>
<comment type="catalytic activity">
    <reaction evidence="1">
        <text>ATP + protein L-histidine = ADP + protein N-phospho-L-histidine.</text>
        <dbReference type="EC" id="2.7.13.3"/>
    </reaction>
</comment>
<dbReference type="Gene3D" id="3.30.565.10">
    <property type="entry name" value="Histidine kinase-like ATPase, C-terminal domain"/>
    <property type="match status" value="1"/>
</dbReference>
<feature type="domain" description="Signal transduction histidine kinase subgroup 3 dimerisation and phosphoacceptor" evidence="10">
    <location>
        <begin position="246"/>
        <end position="309"/>
    </location>
</feature>
<dbReference type="AlphaFoldDB" id="A0A1I2XTR4"/>
<dbReference type="Pfam" id="PF07730">
    <property type="entry name" value="HisKA_3"/>
    <property type="match status" value="1"/>
</dbReference>
<feature type="domain" description="Putative sensor" evidence="11">
    <location>
        <begin position="31"/>
        <end position="215"/>
    </location>
</feature>
<feature type="transmembrane region" description="Helical" evidence="9">
    <location>
        <begin position="180"/>
        <end position="200"/>
    </location>
</feature>
<evidence type="ECO:0000256" key="8">
    <source>
        <dbReference type="ARBA" id="ARBA00023012"/>
    </source>
</evidence>
<dbReference type="STRING" id="504797.SAMN05421678_11363"/>
<dbReference type="EMBL" id="FOOI01000013">
    <property type="protein sequence ID" value="SFH16850.1"/>
    <property type="molecule type" value="Genomic_DNA"/>
</dbReference>
<dbReference type="GO" id="GO:0000155">
    <property type="term" value="F:phosphorelay sensor kinase activity"/>
    <property type="evidence" value="ECO:0007669"/>
    <property type="project" value="InterPro"/>
</dbReference>
<organism evidence="13 14">
    <name type="scientific">Actinopolymorpha cephalotaxi</name>
    <dbReference type="NCBI Taxonomy" id="504797"/>
    <lineage>
        <taxon>Bacteria</taxon>
        <taxon>Bacillati</taxon>
        <taxon>Actinomycetota</taxon>
        <taxon>Actinomycetes</taxon>
        <taxon>Propionibacteriales</taxon>
        <taxon>Actinopolymorphaceae</taxon>
        <taxon>Actinopolymorpha</taxon>
    </lineage>
</organism>
<keyword evidence="15" id="KW-1185">Reference proteome</keyword>
<gene>
    <name evidence="12" type="ORF">FHR37_006034</name>
    <name evidence="13" type="ORF">SAMN05421678_11363</name>
</gene>
<evidence type="ECO:0000313" key="13">
    <source>
        <dbReference type="EMBL" id="SFH16850.1"/>
    </source>
</evidence>
<dbReference type="Pfam" id="PF13796">
    <property type="entry name" value="Sensor"/>
    <property type="match status" value="1"/>
</dbReference>
<feature type="transmembrane region" description="Helical" evidence="9">
    <location>
        <begin position="30"/>
        <end position="63"/>
    </location>
</feature>
<evidence type="ECO:0000256" key="6">
    <source>
        <dbReference type="ARBA" id="ARBA00022777"/>
    </source>
</evidence>
<proteinExistence type="predicted"/>
<dbReference type="EC" id="2.7.13.3" evidence="2"/>
<evidence type="ECO:0000256" key="4">
    <source>
        <dbReference type="ARBA" id="ARBA00022679"/>
    </source>
</evidence>
<accession>A0A1I2XTR4</accession>
<dbReference type="RefSeq" id="WP_092886047.1">
    <property type="nucleotide sequence ID" value="NZ_FOOI01000013.1"/>
</dbReference>
<keyword evidence="8" id="KW-0902">Two-component regulatory system</keyword>
<evidence type="ECO:0000313" key="12">
    <source>
        <dbReference type="EMBL" id="NYH87183.1"/>
    </source>
</evidence>
<evidence type="ECO:0000256" key="7">
    <source>
        <dbReference type="ARBA" id="ARBA00022840"/>
    </source>
</evidence>
<dbReference type="PANTHER" id="PTHR24421:SF10">
    <property type="entry name" value="NITRATE_NITRITE SENSOR PROTEIN NARQ"/>
    <property type="match status" value="1"/>
</dbReference>
<keyword evidence="7" id="KW-0067">ATP-binding</keyword>
<dbReference type="PANTHER" id="PTHR24421">
    <property type="entry name" value="NITRATE/NITRITE SENSOR PROTEIN NARX-RELATED"/>
    <property type="match status" value="1"/>
</dbReference>
<sequence length="440" mass="46792">MTSATPDLARTGQAETGRRGYWHRLGSRSIYVLLGFPLAIVRFVVLIVLFLLGVGTAVTFLGLPVLAGTMKVARGFASVDRARLSRVQGWPARRPAYVGGHPHTRVGRMLAPLRQAQSWADWGHGLLGLFPAVLGFAFTLTWWVATVTGVTAFGYVWILARIPGYQGLGSQLGISDRWQFDATLITVAGLIFLFTLPAVVRGCAELEAALARAMLTSDRVADLHGQVSDLTQSRDAAVSAEAQALRRLERDIHDGPQQRLVRLAMDLSSAQRRLAKDPSTVQPMLAEAITATRETLEELRALSRGIAPPILADRGLRAALAAVAGRSTVPVDLAVDVPDGEHLPLMVENTAYFVVAEALANVAKHSAATRCTVEVRRTGTNVQVIVGDNGVGGAHTAKGHGLAGLTERVRGVGGLLAVTSPVGGPTVLTAELPWNSSQNA</sequence>
<keyword evidence="6 13" id="KW-0418">Kinase</keyword>
<evidence type="ECO:0000256" key="9">
    <source>
        <dbReference type="SAM" id="Phobius"/>
    </source>
</evidence>
<dbReference type="CDD" id="cd16917">
    <property type="entry name" value="HATPase_UhpB-NarQ-NarX-like"/>
    <property type="match status" value="1"/>
</dbReference>
<reference evidence="12 15" key="2">
    <citation type="submission" date="2020-07" db="EMBL/GenBank/DDBJ databases">
        <title>Sequencing the genomes of 1000 actinobacteria strains.</title>
        <authorList>
            <person name="Klenk H.-P."/>
        </authorList>
    </citation>
    <scope>NUCLEOTIDE SEQUENCE [LARGE SCALE GENOMIC DNA]</scope>
    <source>
        <strain evidence="12 15">DSM 45117</strain>
    </source>
</reference>
<dbReference type="Gene3D" id="1.20.5.1930">
    <property type="match status" value="1"/>
</dbReference>
<dbReference type="InterPro" id="IPR025828">
    <property type="entry name" value="Put_sensor_dom"/>
</dbReference>
<keyword evidence="9" id="KW-1133">Transmembrane helix</keyword>
<reference evidence="13 14" key="1">
    <citation type="submission" date="2016-10" db="EMBL/GenBank/DDBJ databases">
        <authorList>
            <person name="de Groot N.N."/>
        </authorList>
    </citation>
    <scope>NUCLEOTIDE SEQUENCE [LARGE SCALE GENOMIC DNA]</scope>
    <source>
        <strain evidence="13 14">CPCC 202808</strain>
    </source>
</reference>
<feature type="transmembrane region" description="Helical" evidence="9">
    <location>
        <begin position="129"/>
        <end position="159"/>
    </location>
</feature>
<evidence type="ECO:0000313" key="14">
    <source>
        <dbReference type="Proteomes" id="UP000199052"/>
    </source>
</evidence>
<evidence type="ECO:0000256" key="3">
    <source>
        <dbReference type="ARBA" id="ARBA00022553"/>
    </source>
</evidence>
<dbReference type="InterPro" id="IPR036890">
    <property type="entry name" value="HATPase_C_sf"/>
</dbReference>
<evidence type="ECO:0000256" key="5">
    <source>
        <dbReference type="ARBA" id="ARBA00022741"/>
    </source>
</evidence>